<feature type="compositionally biased region" description="Low complexity" evidence="1">
    <location>
        <begin position="8"/>
        <end position="19"/>
    </location>
</feature>
<sequence length="115" mass="11520">MGTPPALPAAALPGARRLPGGLGWRQVEAAPHVERQASDTDAPAAPRAAAASPPSLHKSKGVGSSAQSGSTRDWVSPLIHGGESPTPPCQRRCVGCGRSGVLPPQAMGSPLPHVG</sequence>
<protein>
    <submittedName>
        <fullName evidence="2">Phosphatidylinositol N-acetylglucosaminyltransferase subunit Q</fullName>
    </submittedName>
</protein>
<reference evidence="2 3" key="2">
    <citation type="submission" date="2019-04" db="EMBL/GenBank/DDBJ databases">
        <title>The genome sequence of big-headed turtle.</title>
        <authorList>
            <person name="Gong S."/>
        </authorList>
    </citation>
    <scope>NUCLEOTIDE SEQUENCE [LARGE SCALE GENOMIC DNA]</scope>
    <source>
        <strain evidence="2">DO16091913</strain>
        <tissue evidence="2">Muscle</tissue>
    </source>
</reference>
<proteinExistence type="predicted"/>
<name>A0A4D9E9K9_9SAUR</name>
<evidence type="ECO:0000256" key="1">
    <source>
        <dbReference type="SAM" id="MobiDB-lite"/>
    </source>
</evidence>
<accession>A0A4D9E9K9</accession>
<comment type="caution">
    <text evidence="2">The sequence shown here is derived from an EMBL/GenBank/DDBJ whole genome shotgun (WGS) entry which is preliminary data.</text>
</comment>
<organism evidence="2 3">
    <name type="scientific">Platysternon megacephalum</name>
    <name type="common">big-headed turtle</name>
    <dbReference type="NCBI Taxonomy" id="55544"/>
    <lineage>
        <taxon>Eukaryota</taxon>
        <taxon>Metazoa</taxon>
        <taxon>Chordata</taxon>
        <taxon>Craniata</taxon>
        <taxon>Vertebrata</taxon>
        <taxon>Euteleostomi</taxon>
        <taxon>Archelosauria</taxon>
        <taxon>Testudinata</taxon>
        <taxon>Testudines</taxon>
        <taxon>Cryptodira</taxon>
        <taxon>Durocryptodira</taxon>
        <taxon>Testudinoidea</taxon>
        <taxon>Platysternidae</taxon>
        <taxon>Platysternon</taxon>
    </lineage>
</organism>
<evidence type="ECO:0000313" key="2">
    <source>
        <dbReference type="EMBL" id="TFK04492.1"/>
    </source>
</evidence>
<dbReference type="Proteomes" id="UP000297703">
    <property type="component" value="Unassembled WGS sequence"/>
</dbReference>
<keyword evidence="2" id="KW-0328">Glycosyltransferase</keyword>
<feature type="compositionally biased region" description="Polar residues" evidence="1">
    <location>
        <begin position="62"/>
        <end position="73"/>
    </location>
</feature>
<dbReference type="GO" id="GO:0016757">
    <property type="term" value="F:glycosyltransferase activity"/>
    <property type="evidence" value="ECO:0007669"/>
    <property type="project" value="UniProtKB-KW"/>
</dbReference>
<dbReference type="AlphaFoldDB" id="A0A4D9E9K9"/>
<feature type="region of interest" description="Disordered" evidence="1">
    <location>
        <begin position="1"/>
        <end position="115"/>
    </location>
</feature>
<feature type="compositionally biased region" description="Low complexity" evidence="1">
    <location>
        <begin position="42"/>
        <end position="55"/>
    </location>
</feature>
<reference evidence="2 3" key="1">
    <citation type="submission" date="2019-04" db="EMBL/GenBank/DDBJ databases">
        <title>Draft genome of the big-headed turtle Platysternon megacephalum.</title>
        <authorList>
            <person name="Gong S."/>
        </authorList>
    </citation>
    <scope>NUCLEOTIDE SEQUENCE [LARGE SCALE GENOMIC DNA]</scope>
    <source>
        <strain evidence="2">DO16091913</strain>
        <tissue evidence="2">Muscle</tissue>
    </source>
</reference>
<dbReference type="EMBL" id="QXTE01000136">
    <property type="protein sequence ID" value="TFK04492.1"/>
    <property type="molecule type" value="Genomic_DNA"/>
</dbReference>
<evidence type="ECO:0000313" key="3">
    <source>
        <dbReference type="Proteomes" id="UP000297703"/>
    </source>
</evidence>
<keyword evidence="2" id="KW-0808">Transferase</keyword>
<keyword evidence="3" id="KW-1185">Reference proteome</keyword>
<gene>
    <name evidence="2" type="ORF">DR999_PMT12959</name>
</gene>